<dbReference type="Pfam" id="PF05552">
    <property type="entry name" value="MS_channel_1st_1"/>
    <property type="match status" value="4"/>
</dbReference>
<dbReference type="NCBIfam" id="NF033912">
    <property type="entry name" value="msc"/>
    <property type="match status" value="1"/>
</dbReference>
<gene>
    <name evidence="2" type="ORF">OW157_04715</name>
</gene>
<comment type="caution">
    <text evidence="2">The sequence shown here is derived from an EMBL/GenBank/DDBJ whole genome shotgun (WGS) entry which is preliminary data.</text>
</comment>
<dbReference type="RefSeq" id="WP_268752178.1">
    <property type="nucleotide sequence ID" value="NZ_JAPRFQ010000001.1"/>
</dbReference>
<name>A0A9X3FPZ6_9LACT</name>
<feature type="transmembrane region" description="Helical" evidence="1">
    <location>
        <begin position="164"/>
        <end position="182"/>
    </location>
</feature>
<feature type="transmembrane region" description="Helical" evidence="1">
    <location>
        <begin position="257"/>
        <end position="281"/>
    </location>
</feature>
<dbReference type="Gene3D" id="1.10.287.1260">
    <property type="match status" value="1"/>
</dbReference>
<evidence type="ECO:0000313" key="3">
    <source>
        <dbReference type="Proteomes" id="UP001146670"/>
    </source>
</evidence>
<organism evidence="2 3">
    <name type="scientific">Aerococcus kribbianus</name>
    <dbReference type="NCBI Taxonomy" id="2999064"/>
    <lineage>
        <taxon>Bacteria</taxon>
        <taxon>Bacillati</taxon>
        <taxon>Bacillota</taxon>
        <taxon>Bacilli</taxon>
        <taxon>Lactobacillales</taxon>
        <taxon>Aerococcaceae</taxon>
        <taxon>Aerococcus</taxon>
    </lineage>
</organism>
<dbReference type="InterPro" id="IPR045275">
    <property type="entry name" value="MscS_archaea/bacteria_type"/>
</dbReference>
<dbReference type="InterPro" id="IPR008910">
    <property type="entry name" value="MSC_TM_helix"/>
</dbReference>
<evidence type="ECO:0000256" key="1">
    <source>
        <dbReference type="SAM" id="Phobius"/>
    </source>
</evidence>
<keyword evidence="3" id="KW-1185">Reference proteome</keyword>
<dbReference type="Proteomes" id="UP001146670">
    <property type="component" value="Unassembled WGS sequence"/>
</dbReference>
<accession>A0A9X3FPZ6</accession>
<dbReference type="PANTHER" id="PTHR30221">
    <property type="entry name" value="SMALL-CONDUCTANCE MECHANOSENSITIVE CHANNEL"/>
    <property type="match status" value="1"/>
</dbReference>
<feature type="transmembrane region" description="Helical" evidence="1">
    <location>
        <begin position="329"/>
        <end position="347"/>
    </location>
</feature>
<keyword evidence="1" id="KW-0812">Transmembrane</keyword>
<dbReference type="AlphaFoldDB" id="A0A9X3FPZ6"/>
<dbReference type="PANTHER" id="PTHR30221:SF1">
    <property type="entry name" value="SMALL-CONDUCTANCE MECHANOSENSITIVE CHANNEL"/>
    <property type="match status" value="1"/>
</dbReference>
<feature type="transmembrane region" description="Helical" evidence="1">
    <location>
        <begin position="359"/>
        <end position="380"/>
    </location>
</feature>
<reference evidence="2" key="1">
    <citation type="submission" date="2022-12" db="EMBL/GenBank/DDBJ databases">
        <title>Description and comparative metabolic analysis of Aerococcus sp. nov., isolated from the feces of a pig.</title>
        <authorList>
            <person name="Chang Y.-H."/>
        </authorList>
    </citation>
    <scope>NUCLEOTIDE SEQUENCE</scope>
    <source>
        <strain evidence="2">YH-aer222</strain>
    </source>
</reference>
<dbReference type="GO" id="GO:0008381">
    <property type="term" value="F:mechanosensitive monoatomic ion channel activity"/>
    <property type="evidence" value="ECO:0007669"/>
    <property type="project" value="InterPro"/>
</dbReference>
<protein>
    <submittedName>
        <fullName evidence="2">Mechanosensitive ion channel</fullName>
    </submittedName>
</protein>
<feature type="transmembrane region" description="Helical" evidence="1">
    <location>
        <begin position="194"/>
        <end position="222"/>
    </location>
</feature>
<feature type="transmembrane region" description="Helical" evidence="1">
    <location>
        <begin position="109"/>
        <end position="130"/>
    </location>
</feature>
<keyword evidence="1" id="KW-1133">Transmembrane helix</keyword>
<proteinExistence type="predicted"/>
<feature type="transmembrane region" description="Helical" evidence="1">
    <location>
        <begin position="73"/>
        <end position="97"/>
    </location>
</feature>
<keyword evidence="1" id="KW-0472">Membrane</keyword>
<feature type="transmembrane region" description="Helical" evidence="1">
    <location>
        <begin position="293"/>
        <end position="317"/>
    </location>
</feature>
<evidence type="ECO:0000313" key="2">
    <source>
        <dbReference type="EMBL" id="MCZ0725871.1"/>
    </source>
</evidence>
<feature type="transmembrane region" description="Helical" evidence="1">
    <location>
        <begin position="12"/>
        <end position="31"/>
    </location>
</feature>
<sequence length="408" mass="43503">MDFSTLGENLLAAIPTVLYGIVLIIAAWIIAKLVKKAVVKGAEAANLDSKLVQWNVANTNDQAQSTLSSIAQVLYYLVWVLFLPGIFETFGLTSIAQPIRDMTAGALEFIPALAMAIIIFVIGFIVARLVKNLVVNLAETVNIDHYVNKFTGSDDEGGNTLANALGYIAFALVIIPIAIVGLETLGIQSITVPIVGVFNSVLAAIPNILVAAILVAVGLVIARVVGQLVSSLLEGTGINSLSKYVEDKTENSKPINFANIIGQVVAVVIGLFFVVEALNALNLEVLNEVGVAIIAYIPNVLVALIILGLGIFGGRFLGNFVADNTNSKWIAEIVKAIFAVFAVFMALDQLNFANNIVNLAFLFIIGGLSVAFALSFGLGGRDFAAKQLDKLDRKINDENKDNNNNQQF</sequence>
<dbReference type="EMBL" id="JAPRFR010000001">
    <property type="protein sequence ID" value="MCZ0725871.1"/>
    <property type="molecule type" value="Genomic_DNA"/>
</dbReference>